<dbReference type="InterPro" id="IPR040763">
    <property type="entry name" value="RNR_alpha_hel"/>
</dbReference>
<organism evidence="2">
    <name type="scientific">marine metagenome</name>
    <dbReference type="NCBI Taxonomy" id="408172"/>
    <lineage>
        <taxon>unclassified sequences</taxon>
        <taxon>metagenomes</taxon>
        <taxon>ecological metagenomes</taxon>
    </lineage>
</organism>
<evidence type="ECO:0000259" key="1">
    <source>
        <dbReference type="Pfam" id="PF17975"/>
    </source>
</evidence>
<proteinExistence type="predicted"/>
<dbReference type="Gene3D" id="3.20.70.20">
    <property type="match status" value="1"/>
</dbReference>
<dbReference type="AlphaFoldDB" id="A0A382TVE4"/>
<accession>A0A382TVE4</accession>
<gene>
    <name evidence="2" type="ORF">METZ01_LOCUS378325</name>
</gene>
<reference evidence="2" key="1">
    <citation type="submission" date="2018-05" db="EMBL/GenBank/DDBJ databases">
        <authorList>
            <person name="Lanie J.A."/>
            <person name="Ng W.-L."/>
            <person name="Kazmierczak K.M."/>
            <person name="Andrzejewski T.M."/>
            <person name="Davidsen T.M."/>
            <person name="Wayne K.J."/>
            <person name="Tettelin H."/>
            <person name="Glass J.I."/>
            <person name="Rusch D."/>
            <person name="Podicherti R."/>
            <person name="Tsui H.-C.T."/>
            <person name="Winkler M.E."/>
        </authorList>
    </citation>
    <scope>NUCLEOTIDE SEQUENCE</scope>
</reference>
<evidence type="ECO:0000313" key="2">
    <source>
        <dbReference type="EMBL" id="SVD25471.1"/>
    </source>
</evidence>
<name>A0A382TVE4_9ZZZZ</name>
<feature type="domain" description="Ribonucleotide reductase alpha-helical" evidence="1">
    <location>
        <begin position="5"/>
        <end position="92"/>
    </location>
</feature>
<protein>
    <recommendedName>
        <fullName evidence="1">Ribonucleotide reductase alpha-helical domain-containing protein</fullName>
    </recommendedName>
</protein>
<dbReference type="SUPFAM" id="SSF51998">
    <property type="entry name" value="PFL-like glycyl radical enzymes"/>
    <property type="match status" value="1"/>
</dbReference>
<dbReference type="Pfam" id="PF17975">
    <property type="entry name" value="RNR_Alpha"/>
    <property type="match status" value="1"/>
</dbReference>
<sequence>MPHISDSFVDTYRTQTAPWGFGGLGEIVFLRTYSRKNGGDQTELWPETIQRVINGAIEIGVPYTQGEAELLFDHMFHLRCSFAGRGLWQLGTPLVQNMGGASLNNCYFVNVETVEDFEFIFDMLMLGGGVGFSIERAKIHELPKVKPNVAITHERTNDA</sequence>
<dbReference type="EMBL" id="UINC01139119">
    <property type="protein sequence ID" value="SVD25471.1"/>
    <property type="molecule type" value="Genomic_DNA"/>
</dbReference>
<feature type="non-terminal residue" evidence="2">
    <location>
        <position position="159"/>
    </location>
</feature>